<dbReference type="SMART" id="SM00220">
    <property type="entry name" value="S_TKc"/>
    <property type="match status" value="1"/>
</dbReference>
<evidence type="ECO:0000256" key="5">
    <source>
        <dbReference type="ARBA" id="ARBA00022840"/>
    </source>
</evidence>
<dbReference type="InterPro" id="IPR011009">
    <property type="entry name" value="Kinase-like_dom_sf"/>
</dbReference>
<evidence type="ECO:0000313" key="9">
    <source>
        <dbReference type="Proteomes" id="UP000044841"/>
    </source>
</evidence>
<feature type="compositionally biased region" description="Polar residues" evidence="6">
    <location>
        <begin position="814"/>
        <end position="826"/>
    </location>
</feature>
<keyword evidence="9" id="KW-1185">Reference proteome</keyword>
<feature type="region of interest" description="Disordered" evidence="6">
    <location>
        <begin position="51"/>
        <end position="116"/>
    </location>
</feature>
<dbReference type="GO" id="GO:0000407">
    <property type="term" value="C:phagophore assembly site"/>
    <property type="evidence" value="ECO:0007669"/>
    <property type="project" value="TreeGrafter"/>
</dbReference>
<feature type="region of interest" description="Disordered" evidence="6">
    <location>
        <begin position="893"/>
        <end position="927"/>
    </location>
</feature>
<dbReference type="GO" id="GO:0005829">
    <property type="term" value="C:cytosol"/>
    <property type="evidence" value="ECO:0007669"/>
    <property type="project" value="TreeGrafter"/>
</dbReference>
<evidence type="ECO:0000256" key="6">
    <source>
        <dbReference type="SAM" id="MobiDB-lite"/>
    </source>
</evidence>
<dbReference type="GO" id="GO:0004674">
    <property type="term" value="F:protein serine/threonine kinase activity"/>
    <property type="evidence" value="ECO:0007669"/>
    <property type="project" value="UniProtKB-EC"/>
</dbReference>
<feature type="compositionally biased region" description="Basic residues" evidence="6">
    <location>
        <begin position="628"/>
        <end position="639"/>
    </location>
</feature>
<feature type="region of interest" description="Disordered" evidence="6">
    <location>
        <begin position="339"/>
        <end position="368"/>
    </location>
</feature>
<keyword evidence="5" id="KW-0067">ATP-binding</keyword>
<protein>
    <recommendedName>
        <fullName evidence="1">non-specific serine/threonine protein kinase</fullName>
        <ecNumber evidence="1">2.7.11.1</ecNumber>
    </recommendedName>
</protein>
<dbReference type="PANTHER" id="PTHR24348:SF22">
    <property type="entry name" value="NON-SPECIFIC SERINE_THREONINE PROTEIN KINASE"/>
    <property type="match status" value="1"/>
</dbReference>
<feature type="compositionally biased region" description="Low complexity" evidence="6">
    <location>
        <begin position="90"/>
        <end position="99"/>
    </location>
</feature>
<dbReference type="EMBL" id="CYGV01001113">
    <property type="protein sequence ID" value="CUA70434.1"/>
    <property type="molecule type" value="Genomic_DNA"/>
</dbReference>
<dbReference type="Pfam" id="PF00069">
    <property type="entry name" value="Pkinase"/>
    <property type="match status" value="1"/>
</dbReference>
<dbReference type="InterPro" id="IPR045269">
    <property type="entry name" value="Atg1-like"/>
</dbReference>
<evidence type="ECO:0000256" key="1">
    <source>
        <dbReference type="ARBA" id="ARBA00012513"/>
    </source>
</evidence>
<evidence type="ECO:0000259" key="7">
    <source>
        <dbReference type="PROSITE" id="PS50011"/>
    </source>
</evidence>
<accession>A0A0K6FWD9</accession>
<keyword evidence="2" id="KW-0808">Transferase</keyword>
<dbReference type="PROSITE" id="PS50011">
    <property type="entry name" value="PROTEIN_KINASE_DOM"/>
    <property type="match status" value="1"/>
</dbReference>
<dbReference type="SUPFAM" id="SSF56112">
    <property type="entry name" value="Protein kinase-like (PK-like)"/>
    <property type="match status" value="1"/>
</dbReference>
<dbReference type="GO" id="GO:0010506">
    <property type="term" value="P:regulation of autophagy"/>
    <property type="evidence" value="ECO:0007669"/>
    <property type="project" value="InterPro"/>
</dbReference>
<dbReference type="Gene3D" id="3.30.200.20">
    <property type="entry name" value="Phosphorylase Kinase, domain 1"/>
    <property type="match status" value="1"/>
</dbReference>
<keyword evidence="3" id="KW-0547">Nucleotide-binding</keyword>
<feature type="compositionally biased region" description="Basic and acidic residues" evidence="6">
    <location>
        <begin position="985"/>
        <end position="997"/>
    </location>
</feature>
<feature type="region of interest" description="Disordered" evidence="6">
    <location>
        <begin position="622"/>
        <end position="642"/>
    </location>
</feature>
<dbReference type="GO" id="GO:0005776">
    <property type="term" value="C:autophagosome"/>
    <property type="evidence" value="ECO:0007669"/>
    <property type="project" value="TreeGrafter"/>
</dbReference>
<feature type="domain" description="Protein kinase" evidence="7">
    <location>
        <begin position="205"/>
        <end position="566"/>
    </location>
</feature>
<dbReference type="Proteomes" id="UP000044841">
    <property type="component" value="Unassembled WGS sequence"/>
</dbReference>
<dbReference type="GO" id="GO:0005524">
    <property type="term" value="F:ATP binding"/>
    <property type="evidence" value="ECO:0007669"/>
    <property type="project" value="UniProtKB-KW"/>
</dbReference>
<sequence>MSHVVFPTDGERMARPQASSALFAALAANTERFQQPYQYGIPPLQTSGISRRLSSAGYDSPSSGLPSPTWPTPPHTPSKVHNEPKPLLLPPSVVSSASPIRMSPRANPRRLSNASARFSRRVSLASAYSLSRPPSSARLQSRQVSVRLASSVRNSSYSNGMPEETLGEGDVVGHGMIVNGELVTAVDHGREPVLGGPQNGAHARYEIVRKLGSGSYATVFLAQEILSEPVPPTDSDLPFDWNGSDDAHADPDMTIHPTSGRTYGRSFAIKCLSRASLTSPESLAVQMLEATIHGSLPVHPNVVSLHAALESPSCLFLVLEYVRGPDLFYFLEQSRDTLPPSPLSEEHEHEFTPRAPSHVPQDNRTPPTPSLLSALGPSLILSPTRLKLIASMFRQMCDAVAACHAHGVSHRDIKPENFIVTESQGEDRRVVVKLSDFGLATGDDESADMDCGSAPYMSYECRNNCAPTYKPRAADVWSLGIVLINMLYHVNPWSDTFEGACPSFTEFRMNPIHFFLSRFAGMTTTVATFLATRVFCIPDTNRIDAQGLGEWVKNLVQHFGGIEPVMEGAVVKGCVPVQRESLIDVEGAKEAAMGLGLVLDEHDEETPEEPLTPLAEDKQMMRTTTSGARKRGKRGAKKKPQAEIVVTEAAAKVESLARELSSQSTKMGREASGGQKLNKKTSKWSLFRVKNESASTVKKENAGGSSAATVKSLLGSLDAQPSVPFPSSEPKYVHPHAPGATHIPSPTAPHPPAPVPVPVPVPVPAQIPFPVHAPHTPSPLGGRRPADRWGDSPIGQFGTSPVGAARVYKAPRGNGSNSSLSGPTTPASSVSAFSAPALAHAHAPPIPTSATPVARVYERASAAESNNWRQSTSTVSTSFTHFSNGSARTVSTVATSVSSGSGYHKGSPAPSVRSGPKRQQQQQQQSNVKYIEGTPWELDALPRQAHPRVNGQLVQGHIHGGPTSSRRNKPRNANIGLGTISEQPAGDRKSVQLERQRSASPEVPKKVQKGQINTLRGMLRAFGGNKD</sequence>
<gene>
    <name evidence="8" type="ORF">RSOLAG22IIIB_04170</name>
</gene>
<dbReference type="PANTHER" id="PTHR24348">
    <property type="entry name" value="SERINE/THREONINE-PROTEIN KINASE UNC-51-RELATED"/>
    <property type="match status" value="1"/>
</dbReference>
<feature type="compositionally biased region" description="Low complexity" evidence="6">
    <location>
        <begin position="893"/>
        <end position="902"/>
    </location>
</feature>
<evidence type="ECO:0000256" key="3">
    <source>
        <dbReference type="ARBA" id="ARBA00022741"/>
    </source>
</evidence>
<dbReference type="InterPro" id="IPR000719">
    <property type="entry name" value="Prot_kinase_dom"/>
</dbReference>
<proteinExistence type="predicted"/>
<dbReference type="EC" id="2.7.11.1" evidence="1"/>
<dbReference type="GO" id="GO:0000045">
    <property type="term" value="P:autophagosome assembly"/>
    <property type="evidence" value="ECO:0007669"/>
    <property type="project" value="TreeGrafter"/>
</dbReference>
<dbReference type="Gene3D" id="1.10.510.10">
    <property type="entry name" value="Transferase(Phosphotransferase) domain 1"/>
    <property type="match status" value="1"/>
</dbReference>
<name>A0A0K6FWD9_9AGAM</name>
<feature type="region of interest" description="Disordered" evidence="6">
    <location>
        <begin position="768"/>
        <end position="828"/>
    </location>
</feature>
<dbReference type="AlphaFoldDB" id="A0A0K6FWD9"/>
<dbReference type="PROSITE" id="PS00108">
    <property type="entry name" value="PROTEIN_KINASE_ST"/>
    <property type="match status" value="1"/>
</dbReference>
<evidence type="ECO:0000256" key="2">
    <source>
        <dbReference type="ARBA" id="ARBA00022679"/>
    </source>
</evidence>
<organism evidence="8 9">
    <name type="scientific">Rhizoctonia solani</name>
    <dbReference type="NCBI Taxonomy" id="456999"/>
    <lineage>
        <taxon>Eukaryota</taxon>
        <taxon>Fungi</taxon>
        <taxon>Dikarya</taxon>
        <taxon>Basidiomycota</taxon>
        <taxon>Agaricomycotina</taxon>
        <taxon>Agaricomycetes</taxon>
        <taxon>Cantharellales</taxon>
        <taxon>Ceratobasidiaceae</taxon>
        <taxon>Rhizoctonia</taxon>
    </lineage>
</organism>
<evidence type="ECO:0000313" key="8">
    <source>
        <dbReference type="EMBL" id="CUA70434.1"/>
    </source>
</evidence>
<feature type="region of interest" description="Disordered" evidence="6">
    <location>
        <begin position="659"/>
        <end position="684"/>
    </location>
</feature>
<evidence type="ECO:0000256" key="4">
    <source>
        <dbReference type="ARBA" id="ARBA00022777"/>
    </source>
</evidence>
<keyword evidence="4 8" id="KW-0418">Kinase</keyword>
<feature type="region of interest" description="Disordered" evidence="6">
    <location>
        <begin position="953"/>
        <end position="1011"/>
    </location>
</feature>
<dbReference type="GO" id="GO:0016020">
    <property type="term" value="C:membrane"/>
    <property type="evidence" value="ECO:0007669"/>
    <property type="project" value="TreeGrafter"/>
</dbReference>
<feature type="region of interest" description="Disordered" evidence="6">
    <location>
        <begin position="721"/>
        <end position="752"/>
    </location>
</feature>
<reference evidence="8 9" key="1">
    <citation type="submission" date="2015-07" db="EMBL/GenBank/DDBJ databases">
        <authorList>
            <person name="Noorani M."/>
        </authorList>
    </citation>
    <scope>NUCLEOTIDE SEQUENCE [LARGE SCALE GENOMIC DNA]</scope>
    <source>
        <strain evidence="8">BBA 69670</strain>
    </source>
</reference>
<dbReference type="InterPro" id="IPR008271">
    <property type="entry name" value="Ser/Thr_kinase_AS"/>
</dbReference>